<gene>
    <name evidence="5" type="ORF">WN71_008440</name>
</gene>
<organism evidence="5 6">
    <name type="scientific">Streptomyces mangrovisoli</name>
    <dbReference type="NCBI Taxonomy" id="1428628"/>
    <lineage>
        <taxon>Bacteria</taxon>
        <taxon>Bacillati</taxon>
        <taxon>Actinomycetota</taxon>
        <taxon>Actinomycetes</taxon>
        <taxon>Kitasatosporales</taxon>
        <taxon>Streptomycetaceae</taxon>
        <taxon>Streptomyces</taxon>
    </lineage>
</organism>
<evidence type="ECO:0000256" key="2">
    <source>
        <dbReference type="SAM" id="MobiDB-lite"/>
    </source>
</evidence>
<proteinExistence type="predicted"/>
<evidence type="ECO:0000256" key="1">
    <source>
        <dbReference type="SAM" id="Coils"/>
    </source>
</evidence>
<feature type="transmembrane region" description="Helical" evidence="3">
    <location>
        <begin position="616"/>
        <end position="632"/>
    </location>
</feature>
<feature type="region of interest" description="Disordered" evidence="2">
    <location>
        <begin position="444"/>
        <end position="463"/>
    </location>
</feature>
<reference evidence="5" key="1">
    <citation type="submission" date="2016-10" db="EMBL/GenBank/DDBJ databases">
        <title>Genome sequence of Streptomyces mangrovisoli MUSC 149.</title>
        <authorList>
            <person name="Lee L.-H."/>
            <person name="Ser H.-L."/>
        </authorList>
    </citation>
    <scope>NUCLEOTIDE SEQUENCE [LARGE SCALE GENOMIC DNA]</scope>
    <source>
        <strain evidence="5">MUSC 149</strain>
    </source>
</reference>
<dbReference type="GO" id="GO:0004197">
    <property type="term" value="F:cysteine-type endopeptidase activity"/>
    <property type="evidence" value="ECO:0007669"/>
    <property type="project" value="InterPro"/>
</dbReference>
<keyword evidence="1" id="KW-0175">Coiled coil</keyword>
<keyword evidence="6" id="KW-1185">Reference proteome</keyword>
<accession>A0A1J4P4N6</accession>
<evidence type="ECO:0000313" key="5">
    <source>
        <dbReference type="EMBL" id="OIJ68437.1"/>
    </source>
</evidence>
<keyword evidence="3" id="KW-0812">Transmembrane</keyword>
<dbReference type="Gene3D" id="3.40.50.1460">
    <property type="match status" value="1"/>
</dbReference>
<feature type="transmembrane region" description="Helical" evidence="3">
    <location>
        <begin position="638"/>
        <end position="661"/>
    </location>
</feature>
<dbReference type="Proteomes" id="UP000034196">
    <property type="component" value="Unassembled WGS sequence"/>
</dbReference>
<feature type="transmembrane region" description="Helical" evidence="3">
    <location>
        <begin position="487"/>
        <end position="507"/>
    </location>
</feature>
<feature type="transmembrane region" description="Helical" evidence="3">
    <location>
        <begin position="673"/>
        <end position="695"/>
    </location>
</feature>
<evidence type="ECO:0000259" key="4">
    <source>
        <dbReference type="Pfam" id="PF00656"/>
    </source>
</evidence>
<sequence length="696" mass="75132">MANSLAGMRDILIDPGLCGWPEERVTVLQDPEDIRTFVPRLRELVETTPDVLFLYFAGHGIILPDGQLCLTLTDTNPSEADSTALTFHKVRQLLLGSPARVKAVVLDSCNSGRAVNTMADPSAGTTDIEGAYTLAASDGAAHVVPLAEQAGTATSFTRELIELVRTGVPGAPEWLTFGALYPHLQFRLLSSGLPRPRQGSTDTADRFPFTRNVAQYVGSQVIEQYGLAMTAAFASGQKRGLTETRLAQALFLSGEAVAGYLSGRRIAPVEVLHDFFDCLDEHGCGLDHAAQQRIMDLRDAADTAVAHDPREIAALQRVNREQEAEIRALRSAWERERTEHARATVEAEQELARLKGTVDEQGRQLSHAAGYTRALEAELTEIRREADEVSRELRVLRSQLTRLTDPPVASVPDEAAQSLTARLQAPAATRSTTSGTAVAAPFPVAAPAPRPAQPRYAARPQPKRTWKARLRIAARTGNTSAAVRSTAMLLSLLLLSAAVATFAAAYIQHFAYTRLASCTKDQISRADTTNCLTQQAGTATDRAVESDQDTSTYTVTFTTAGGKQETWNVGQAFHDGTPAGTHLTLNSYHGTIVTITHGTLAADLDDNTAFLSSEQMVAPFLLMGAVTIPLVLTGDRFFISVTIFLAPFTAVWSLIASFFIFSPWHPAHWTTTTTAVAHALIWALICVPPIAMAAAD</sequence>
<dbReference type="EMBL" id="LAVA02000016">
    <property type="protein sequence ID" value="OIJ68437.1"/>
    <property type="molecule type" value="Genomic_DNA"/>
</dbReference>
<name>A0A1J4P4N6_9ACTN</name>
<dbReference type="InterPro" id="IPR011600">
    <property type="entry name" value="Pept_C14_caspase"/>
</dbReference>
<dbReference type="AlphaFoldDB" id="A0A1J4P4N6"/>
<dbReference type="Pfam" id="PF00656">
    <property type="entry name" value="Peptidase_C14"/>
    <property type="match status" value="1"/>
</dbReference>
<feature type="domain" description="Peptidase C14 caspase" evidence="4">
    <location>
        <begin position="32"/>
        <end position="122"/>
    </location>
</feature>
<evidence type="ECO:0000313" key="6">
    <source>
        <dbReference type="Proteomes" id="UP000034196"/>
    </source>
</evidence>
<dbReference type="NCBIfam" id="NF047832">
    <property type="entry name" value="caspase_w_EACC1"/>
    <property type="match status" value="1"/>
</dbReference>
<dbReference type="GO" id="GO:0006508">
    <property type="term" value="P:proteolysis"/>
    <property type="evidence" value="ECO:0007669"/>
    <property type="project" value="InterPro"/>
</dbReference>
<protein>
    <recommendedName>
        <fullName evidence="4">Peptidase C14 caspase domain-containing protein</fullName>
    </recommendedName>
</protein>
<evidence type="ECO:0000256" key="3">
    <source>
        <dbReference type="SAM" id="Phobius"/>
    </source>
</evidence>
<feature type="coiled-coil region" evidence="1">
    <location>
        <begin position="372"/>
        <end position="399"/>
    </location>
</feature>
<keyword evidence="3" id="KW-0472">Membrane</keyword>
<comment type="caution">
    <text evidence="5">The sequence shown here is derived from an EMBL/GenBank/DDBJ whole genome shotgun (WGS) entry which is preliminary data.</text>
</comment>
<keyword evidence="3" id="KW-1133">Transmembrane helix</keyword>
<dbReference type="STRING" id="1428628.WN71_008440"/>